<dbReference type="PANTHER" id="PTHR35530">
    <property type="entry name" value="TAUTOMERASE-RELATED"/>
    <property type="match status" value="1"/>
</dbReference>
<keyword evidence="2" id="KW-0413">Isomerase</keyword>
<dbReference type="InterPro" id="IPR014347">
    <property type="entry name" value="Tautomerase/MIF_sf"/>
</dbReference>
<sequence>MPLIHVQLVDGPTAEQRREFLAAVTDAACTHLGVARQSVRVWLTPIAADDFMAGGVTAAERRAEAARSATGGA</sequence>
<gene>
    <name evidence="4" type="ORF">GCM10023175_28340</name>
</gene>
<keyword evidence="5" id="KW-1185">Reference proteome</keyword>
<reference evidence="5" key="1">
    <citation type="journal article" date="2019" name="Int. J. Syst. Evol. Microbiol.">
        <title>The Global Catalogue of Microorganisms (GCM) 10K type strain sequencing project: providing services to taxonomists for standard genome sequencing and annotation.</title>
        <authorList>
            <consortium name="The Broad Institute Genomics Platform"/>
            <consortium name="The Broad Institute Genome Sequencing Center for Infectious Disease"/>
            <person name="Wu L."/>
            <person name="Ma J."/>
        </authorList>
    </citation>
    <scope>NUCLEOTIDE SEQUENCE [LARGE SCALE GENOMIC DNA]</scope>
    <source>
        <strain evidence="5">JCM 17906</strain>
    </source>
</reference>
<dbReference type="Gene3D" id="3.30.429.10">
    <property type="entry name" value="Macrophage Migration Inhibitory Factor"/>
    <property type="match status" value="1"/>
</dbReference>
<organism evidence="4 5">
    <name type="scientific">Pseudonocardia xishanensis</name>
    <dbReference type="NCBI Taxonomy" id="630995"/>
    <lineage>
        <taxon>Bacteria</taxon>
        <taxon>Bacillati</taxon>
        <taxon>Actinomycetota</taxon>
        <taxon>Actinomycetes</taxon>
        <taxon>Pseudonocardiales</taxon>
        <taxon>Pseudonocardiaceae</taxon>
        <taxon>Pseudonocardia</taxon>
    </lineage>
</organism>
<proteinExistence type="inferred from homology"/>
<comment type="caution">
    <text evidence="4">The sequence shown here is derived from an EMBL/GenBank/DDBJ whole genome shotgun (WGS) entry which is preliminary data.</text>
</comment>
<comment type="similarity">
    <text evidence="1">Belongs to the 4-oxalocrotonate tautomerase family.</text>
</comment>
<evidence type="ECO:0000256" key="1">
    <source>
        <dbReference type="ARBA" id="ARBA00006723"/>
    </source>
</evidence>
<name>A0ABP8RRQ9_9PSEU</name>
<evidence type="ECO:0000256" key="2">
    <source>
        <dbReference type="ARBA" id="ARBA00023235"/>
    </source>
</evidence>
<evidence type="ECO:0000313" key="4">
    <source>
        <dbReference type="EMBL" id="GAA4546347.1"/>
    </source>
</evidence>
<dbReference type="EMBL" id="BAABGT010000032">
    <property type="protein sequence ID" value="GAA4546347.1"/>
    <property type="molecule type" value="Genomic_DNA"/>
</dbReference>
<protein>
    <recommendedName>
        <fullName evidence="3">4-oxalocrotonate tautomerase-like domain-containing protein</fullName>
    </recommendedName>
</protein>
<dbReference type="PANTHER" id="PTHR35530:SF1">
    <property type="entry name" value="2-HYDROXYMUCONATE TAUTOMERASE"/>
    <property type="match status" value="1"/>
</dbReference>
<accession>A0ABP8RRQ9</accession>
<dbReference type="Pfam" id="PF01361">
    <property type="entry name" value="Tautomerase"/>
    <property type="match status" value="1"/>
</dbReference>
<dbReference type="Proteomes" id="UP001501598">
    <property type="component" value="Unassembled WGS sequence"/>
</dbReference>
<feature type="domain" description="4-oxalocrotonate tautomerase-like" evidence="3">
    <location>
        <begin position="2"/>
        <end position="57"/>
    </location>
</feature>
<dbReference type="SUPFAM" id="SSF55331">
    <property type="entry name" value="Tautomerase/MIF"/>
    <property type="match status" value="1"/>
</dbReference>
<dbReference type="InterPro" id="IPR004370">
    <property type="entry name" value="4-OT-like_dom"/>
</dbReference>
<dbReference type="RefSeq" id="WP_345417238.1">
    <property type="nucleotide sequence ID" value="NZ_BAABGT010000032.1"/>
</dbReference>
<evidence type="ECO:0000259" key="3">
    <source>
        <dbReference type="Pfam" id="PF01361"/>
    </source>
</evidence>
<evidence type="ECO:0000313" key="5">
    <source>
        <dbReference type="Proteomes" id="UP001501598"/>
    </source>
</evidence>